<dbReference type="Gene3D" id="1.10.189.10">
    <property type="entry name" value="Pyruvate Phosphate Dikinase, domain 2"/>
    <property type="match status" value="1"/>
</dbReference>
<dbReference type="SUPFAM" id="SSF51621">
    <property type="entry name" value="Phosphoenolpyruvate/pyruvate domain"/>
    <property type="match status" value="1"/>
</dbReference>
<feature type="binding site" evidence="14">
    <location>
        <position position="772"/>
    </location>
    <ligand>
        <name>substrate</name>
    </ligand>
</feature>
<evidence type="ECO:0000256" key="14">
    <source>
        <dbReference type="PIRSR" id="PIRSR000853-2"/>
    </source>
</evidence>
<dbReference type="InterPro" id="IPR018274">
    <property type="entry name" value="PEP_util_AS"/>
</dbReference>
<dbReference type="Pfam" id="PF00391">
    <property type="entry name" value="PEP-utilizers"/>
    <property type="match status" value="1"/>
</dbReference>
<dbReference type="Proteomes" id="UP000190135">
    <property type="component" value="Unassembled WGS sequence"/>
</dbReference>
<dbReference type="GO" id="GO:0046872">
    <property type="term" value="F:metal ion binding"/>
    <property type="evidence" value="ECO:0007669"/>
    <property type="project" value="UniProtKB-UniRule"/>
</dbReference>
<dbReference type="GO" id="GO:0005524">
    <property type="term" value="F:ATP binding"/>
    <property type="evidence" value="ECO:0007669"/>
    <property type="project" value="UniProtKB-UniRule"/>
</dbReference>
<dbReference type="Gene3D" id="3.30.1490.20">
    <property type="entry name" value="ATP-grasp fold, A domain"/>
    <property type="match status" value="1"/>
</dbReference>
<keyword evidence="6" id="KW-0808">Transferase</keyword>
<dbReference type="PANTHER" id="PTHR22931:SF9">
    <property type="entry name" value="PYRUVATE, PHOSPHATE DIKINASE 1, CHLOROPLASTIC"/>
    <property type="match status" value="1"/>
</dbReference>
<proteinExistence type="inferred from homology"/>
<dbReference type="EC" id="2.7.9.1" evidence="4 12"/>
<evidence type="ECO:0000256" key="6">
    <source>
        <dbReference type="ARBA" id="ARBA00022679"/>
    </source>
</evidence>
<evidence type="ECO:0000256" key="3">
    <source>
        <dbReference type="ARBA" id="ARBA00007837"/>
    </source>
</evidence>
<evidence type="ECO:0000256" key="15">
    <source>
        <dbReference type="PIRSR" id="PIRSR000853-3"/>
    </source>
</evidence>
<feature type="domain" description="Pyruvate phosphate dikinase AMP/ATP-binding" evidence="17">
    <location>
        <begin position="56"/>
        <end position="266"/>
    </location>
</feature>
<keyword evidence="11 15" id="KW-0460">Magnesium</keyword>
<evidence type="ECO:0000256" key="2">
    <source>
        <dbReference type="ARBA" id="ARBA00003144"/>
    </source>
</evidence>
<dbReference type="PANTHER" id="PTHR22931">
    <property type="entry name" value="PHOSPHOENOLPYRUVATE DIKINASE-RELATED"/>
    <property type="match status" value="1"/>
</dbReference>
<dbReference type="PIRSF" id="PIRSF000853">
    <property type="entry name" value="PPDK"/>
    <property type="match status" value="1"/>
</dbReference>
<evidence type="ECO:0000313" key="19">
    <source>
        <dbReference type="EMBL" id="SJZ70942.1"/>
    </source>
</evidence>
<dbReference type="InterPro" id="IPR040442">
    <property type="entry name" value="Pyrv_kinase-like_dom_sf"/>
</dbReference>
<dbReference type="InterPro" id="IPR015813">
    <property type="entry name" value="Pyrv/PenolPyrv_kinase-like_dom"/>
</dbReference>
<keyword evidence="20" id="KW-1185">Reference proteome</keyword>
<evidence type="ECO:0000259" key="17">
    <source>
        <dbReference type="Pfam" id="PF01326"/>
    </source>
</evidence>
<feature type="active site" description="Tele-phosphohistidine intermediate" evidence="13">
    <location>
        <position position="459"/>
    </location>
</feature>
<keyword evidence="10" id="KW-0067">ATP-binding</keyword>
<dbReference type="Gene3D" id="3.30.470.20">
    <property type="entry name" value="ATP-grasp fold, B domain"/>
    <property type="match status" value="1"/>
</dbReference>
<evidence type="ECO:0000256" key="10">
    <source>
        <dbReference type="ARBA" id="ARBA00022840"/>
    </source>
</evidence>
<dbReference type="InterPro" id="IPR023151">
    <property type="entry name" value="PEP_util_CS"/>
</dbReference>
<dbReference type="Gene3D" id="3.20.20.60">
    <property type="entry name" value="Phosphoenolpyruvate-binding domains"/>
    <property type="match status" value="1"/>
</dbReference>
<keyword evidence="9 19" id="KW-0418">Kinase</keyword>
<dbReference type="InterPro" id="IPR010121">
    <property type="entry name" value="Pyruvate_phosphate_dikinase"/>
</dbReference>
<feature type="binding site" evidence="14">
    <location>
        <position position="749"/>
    </location>
    <ligand>
        <name>substrate</name>
    </ligand>
</feature>
<feature type="domain" description="PEP-utilising enzyme mobile" evidence="16">
    <location>
        <begin position="427"/>
        <end position="507"/>
    </location>
</feature>
<feature type="domain" description="PEP-utilising enzyme C-terminal" evidence="18">
    <location>
        <begin position="526"/>
        <end position="873"/>
    </location>
</feature>
<evidence type="ECO:0000256" key="13">
    <source>
        <dbReference type="PIRSR" id="PIRSR000853-1"/>
    </source>
</evidence>
<dbReference type="SUPFAM" id="SSF52009">
    <property type="entry name" value="Phosphohistidine domain"/>
    <property type="match status" value="1"/>
</dbReference>
<dbReference type="RefSeq" id="WP_078706972.1">
    <property type="nucleotide sequence ID" value="NZ_FUXL01000002.1"/>
</dbReference>
<evidence type="ECO:0000256" key="11">
    <source>
        <dbReference type="ARBA" id="ARBA00022842"/>
    </source>
</evidence>
<dbReference type="InterPro" id="IPR008279">
    <property type="entry name" value="PEP-util_enz_mobile_dom"/>
</dbReference>
<feature type="active site" description="Proton donor" evidence="13">
    <location>
        <position position="835"/>
    </location>
</feature>
<feature type="binding site" evidence="15">
    <location>
        <position position="749"/>
    </location>
    <ligand>
        <name>Mg(2+)</name>
        <dbReference type="ChEBI" id="CHEBI:18420"/>
    </ligand>
</feature>
<evidence type="ECO:0000256" key="12">
    <source>
        <dbReference type="PIRNR" id="PIRNR000853"/>
    </source>
</evidence>
<dbReference type="GO" id="GO:0016301">
    <property type="term" value="F:kinase activity"/>
    <property type="evidence" value="ECO:0007669"/>
    <property type="project" value="UniProtKB-UniRule"/>
</dbReference>
<dbReference type="Gene3D" id="1.20.80.30">
    <property type="match status" value="1"/>
</dbReference>
<comment type="cofactor">
    <cofactor evidence="1 12 15">
        <name>Mg(2+)</name>
        <dbReference type="ChEBI" id="CHEBI:18420"/>
    </cofactor>
</comment>
<feature type="binding site" evidence="14">
    <location>
        <position position="770"/>
    </location>
    <ligand>
        <name>substrate</name>
    </ligand>
</feature>
<evidence type="ECO:0000256" key="5">
    <source>
        <dbReference type="ARBA" id="ARBA00020138"/>
    </source>
</evidence>
<sequence length="889" mass="96503">MTKRIFTFRRGAADRTADAAEALGLKGANLALLAALDLPVPPGFTVSTSAWRQVSAQSDMPAEVRAEISAAIKWLEEVTGRQFDGDCPLLLAIRTSARVPMPGLAETVLDLGLNDRTVERVAAELGDLSFAFRSYGRFIEAFSALVYNVDPADFEEIADDERQLRNWTGDEPRTLEEWRSLIARYLAFVEDEVGEALPQTPLEQLYRAIEACFATWRRPVARTFRLAHGIPENAGVAVTVHAMVFNERDEKSGTGRAISRDLSTGQPRLTGEFTPGARDRSQIGGDGKVLDLRALAHPDQRSLFPGDIEALADHVRRLEAHVGDAVEVTFMVGDSELVLLQSGVAKRTAPEAVRVAVRLVGEGLIDEEEAVLRIDPASLEQLLHPTIEHTDDLLPLGKGMPAAPGAATGEIVFSAEAAQAYAAEGRPVILVRTETFPEDIHGMHVADGVVTIRGGTTSHAAVVARGIGKPCVTGAGWLRINRAEGALYASERVLREGDWITIDGSTGEIIQGRASLRPPGLSGDFASLMDFADAARRMRVRTNAETPSEARAARAFGAEGIGLCRTEHMFFDGNRIQVMREMILATDEAGRRAALDRLLPMQRSDFVELFEIMAGQPVTIRLLDPPLHEFLPKGEGEIEDTARQLGIDRAVLCQRIIALKEMNPMLGHRGVRLAISYPEIVETQARAIFEAAIEAGARAGAAVVPEILLPLVSLRKEVDFVRKRIDQVAATVMAERGWKVDYLVGTMIELPRAAVQADTLAEAADFMSVGTNDLTQTVFGISRDDSANFLATYERQGILGRDPFQSVDVEGVGELIALAVEKARRTRPSIAMGVCGEQGGDPASIDFFERVGIDYVSCSPFRVPIARLAAAQSAIRAARLAQSRPRPRG</sequence>
<evidence type="ECO:0000256" key="7">
    <source>
        <dbReference type="ARBA" id="ARBA00022723"/>
    </source>
</evidence>
<comment type="catalytic activity">
    <reaction evidence="12">
        <text>pyruvate + phosphate + ATP = phosphoenolpyruvate + AMP + diphosphate + H(+)</text>
        <dbReference type="Rhea" id="RHEA:10756"/>
        <dbReference type="ChEBI" id="CHEBI:15361"/>
        <dbReference type="ChEBI" id="CHEBI:15378"/>
        <dbReference type="ChEBI" id="CHEBI:30616"/>
        <dbReference type="ChEBI" id="CHEBI:33019"/>
        <dbReference type="ChEBI" id="CHEBI:43474"/>
        <dbReference type="ChEBI" id="CHEBI:58702"/>
        <dbReference type="ChEBI" id="CHEBI:456215"/>
        <dbReference type="EC" id="2.7.9.1"/>
    </reaction>
</comment>
<feature type="binding site" evidence="15">
    <location>
        <position position="773"/>
    </location>
    <ligand>
        <name>Mg(2+)</name>
        <dbReference type="ChEBI" id="CHEBI:18420"/>
    </ligand>
</feature>
<evidence type="ECO:0000256" key="9">
    <source>
        <dbReference type="ARBA" id="ARBA00022777"/>
    </source>
</evidence>
<feature type="binding site" evidence="14">
    <location>
        <position position="773"/>
    </location>
    <ligand>
        <name>substrate</name>
    </ligand>
</feature>
<organism evidence="19 20">
    <name type="scientific">Consotaella salsifontis</name>
    <dbReference type="NCBI Taxonomy" id="1365950"/>
    <lineage>
        <taxon>Bacteria</taxon>
        <taxon>Pseudomonadati</taxon>
        <taxon>Pseudomonadota</taxon>
        <taxon>Alphaproteobacteria</taxon>
        <taxon>Hyphomicrobiales</taxon>
        <taxon>Aurantimonadaceae</taxon>
        <taxon>Consotaella</taxon>
    </lineage>
</organism>
<dbReference type="PROSITE" id="PS00742">
    <property type="entry name" value="PEP_ENZYMES_2"/>
    <property type="match status" value="1"/>
</dbReference>
<dbReference type="InterPro" id="IPR000121">
    <property type="entry name" value="PEP_util_C"/>
</dbReference>
<feature type="binding site" evidence="14">
    <location>
        <position position="771"/>
    </location>
    <ligand>
        <name>substrate</name>
    </ligand>
</feature>
<feature type="binding site" evidence="14">
    <location>
        <position position="565"/>
    </location>
    <ligand>
        <name>substrate</name>
    </ligand>
</feature>
<dbReference type="STRING" id="1365950.SAMN05428963_102306"/>
<dbReference type="Pfam" id="PF02896">
    <property type="entry name" value="PEP-utilizers_C"/>
    <property type="match status" value="1"/>
</dbReference>
<evidence type="ECO:0000259" key="18">
    <source>
        <dbReference type="Pfam" id="PF02896"/>
    </source>
</evidence>
<dbReference type="GO" id="GO:0050242">
    <property type="term" value="F:pyruvate, phosphate dikinase activity"/>
    <property type="evidence" value="ECO:0007669"/>
    <property type="project" value="UniProtKB-UniRule"/>
</dbReference>
<keyword evidence="19" id="KW-0670">Pyruvate</keyword>
<evidence type="ECO:0000256" key="1">
    <source>
        <dbReference type="ARBA" id="ARBA00001946"/>
    </source>
</evidence>
<feature type="binding site" evidence="14">
    <location>
        <position position="621"/>
    </location>
    <ligand>
        <name>substrate</name>
    </ligand>
</feature>
<name>A0A1T4MVB6_9HYPH</name>
<dbReference type="Pfam" id="PF01326">
    <property type="entry name" value="PPDK_N"/>
    <property type="match status" value="1"/>
</dbReference>
<dbReference type="InterPro" id="IPR036637">
    <property type="entry name" value="Phosphohistidine_dom_sf"/>
</dbReference>
<dbReference type="AlphaFoldDB" id="A0A1T4MVB6"/>
<comment type="similarity">
    <text evidence="3 12">Belongs to the PEP-utilizing enzyme family.</text>
</comment>
<dbReference type="EMBL" id="FUXL01000002">
    <property type="protein sequence ID" value="SJZ70942.1"/>
    <property type="molecule type" value="Genomic_DNA"/>
</dbReference>
<gene>
    <name evidence="19" type="ORF">SAMN05428963_102306</name>
</gene>
<dbReference type="Gene3D" id="3.50.30.10">
    <property type="entry name" value="Phosphohistidine domain"/>
    <property type="match status" value="1"/>
</dbReference>
<keyword evidence="7 15" id="KW-0479">Metal-binding</keyword>
<dbReference type="SUPFAM" id="SSF56059">
    <property type="entry name" value="Glutathione synthetase ATP-binding domain-like"/>
    <property type="match status" value="1"/>
</dbReference>
<evidence type="ECO:0000256" key="8">
    <source>
        <dbReference type="ARBA" id="ARBA00022741"/>
    </source>
</evidence>
<dbReference type="NCBIfam" id="TIGR01828">
    <property type="entry name" value="pyru_phos_dikin"/>
    <property type="match status" value="1"/>
</dbReference>
<reference evidence="19 20" key="1">
    <citation type="submission" date="2017-02" db="EMBL/GenBank/DDBJ databases">
        <authorList>
            <person name="Peterson S.W."/>
        </authorList>
    </citation>
    <scope>NUCLEOTIDE SEQUENCE [LARGE SCALE GENOMIC DNA]</scope>
    <source>
        <strain evidence="19 20">USBA 369</strain>
    </source>
</reference>
<protein>
    <recommendedName>
        <fullName evidence="5 12">Pyruvate, phosphate dikinase</fullName>
        <ecNumber evidence="4 12">2.7.9.1</ecNumber>
    </recommendedName>
</protein>
<dbReference type="InterPro" id="IPR002192">
    <property type="entry name" value="PPDK_AMP/ATP-bd"/>
</dbReference>
<keyword evidence="8" id="KW-0547">Nucleotide-binding</keyword>
<evidence type="ECO:0000259" key="16">
    <source>
        <dbReference type="Pfam" id="PF00391"/>
    </source>
</evidence>
<accession>A0A1T4MVB6</accession>
<comment type="function">
    <text evidence="2">Catalyzes the reversible phosphorylation of pyruvate and phosphate.</text>
</comment>
<dbReference type="OrthoDB" id="9765468at2"/>
<evidence type="ECO:0000313" key="20">
    <source>
        <dbReference type="Proteomes" id="UP000190135"/>
    </source>
</evidence>
<evidence type="ECO:0000256" key="4">
    <source>
        <dbReference type="ARBA" id="ARBA00011994"/>
    </source>
</evidence>
<dbReference type="InterPro" id="IPR013815">
    <property type="entry name" value="ATP_grasp_subdomain_1"/>
</dbReference>
<dbReference type="PROSITE" id="PS00370">
    <property type="entry name" value="PEP_ENZYMES_PHOS_SITE"/>
    <property type="match status" value="1"/>
</dbReference>